<evidence type="ECO:0000313" key="2">
    <source>
        <dbReference type="Proteomes" id="UP000011513"/>
    </source>
</evidence>
<evidence type="ECO:0008006" key="3">
    <source>
        <dbReference type="Google" id="ProtNLM"/>
    </source>
</evidence>
<dbReference type="RefSeq" id="WP_008388838.1">
    <property type="nucleotide sequence ID" value="NZ_AOIV01000041.1"/>
</dbReference>
<sequence>MTADALDRRTLNRALLHRQLLLGRRDLSATDAVEHLVGLQAQNPDDPYVGLWSRLSDFRAEELATLLTTRRAVRASLMRATIHLVTARDYRRLRPVVESVVERTVYQNAARREQLDGVDMEAVASVGRELVGEAPRTQAELRDLLGPRWPDADPAALAYAVRMLVPVVFTPPRGVWGETGPAAMTAAEGWLDGEVGTDPSPDEPVRRYLAAFGPATAADVRTWSGLTGVGDVLDRLDLRTFADGNGRLLYDVPDGSLPDPDTPAPPRFLPEFDNVLLSHDDRTRVVPAEYRERALTQRFGKGAVLVDGFVAGEWKLGGDDERELSVELYGPIADSDREELIEEGTRLRAFLTDGADGATVTVTESAS</sequence>
<protein>
    <recommendedName>
        <fullName evidence="3">Winged helix DNA-binding domain-containing protein</fullName>
    </recommendedName>
</protein>
<dbReference type="PANTHER" id="PTHR38479">
    <property type="entry name" value="LMO0824 PROTEIN"/>
    <property type="match status" value="1"/>
</dbReference>
<dbReference type="EMBL" id="AOIV01000041">
    <property type="protein sequence ID" value="ELZ27026.1"/>
    <property type="molecule type" value="Genomic_DNA"/>
</dbReference>
<dbReference type="PANTHER" id="PTHR38479:SF2">
    <property type="entry name" value="WINGED HELIX DNA-BINDING DOMAIN-CONTAINING PROTEIN"/>
    <property type="match status" value="1"/>
</dbReference>
<dbReference type="Proteomes" id="UP000011513">
    <property type="component" value="Unassembled WGS sequence"/>
</dbReference>
<reference evidence="1 2" key="1">
    <citation type="journal article" date="2014" name="PLoS Genet.">
        <title>Phylogenetically driven sequencing of extremely halophilic archaea reveals strategies for static and dynamic osmo-response.</title>
        <authorList>
            <person name="Becker E.A."/>
            <person name="Seitzer P.M."/>
            <person name="Tritt A."/>
            <person name="Larsen D."/>
            <person name="Krusor M."/>
            <person name="Yao A.I."/>
            <person name="Wu D."/>
            <person name="Madern D."/>
            <person name="Eisen J.A."/>
            <person name="Darling A.E."/>
            <person name="Facciotti M.T."/>
        </authorList>
    </citation>
    <scope>NUCLEOTIDE SEQUENCE [LARGE SCALE GENOMIC DNA]</scope>
    <source>
        <strain evidence="1 2">JCM 14848</strain>
    </source>
</reference>
<dbReference type="InterPro" id="IPR009351">
    <property type="entry name" value="AlkZ-like"/>
</dbReference>
<dbReference type="OrthoDB" id="303731at2157"/>
<accession>M0CUW4</accession>
<dbReference type="InParanoid" id="M0CUW4"/>
<dbReference type="PATRIC" id="fig|1227487.5.peg.3337"/>
<organism evidence="1 2">
    <name type="scientific">Halogeometricum pallidum JCM 14848</name>
    <dbReference type="NCBI Taxonomy" id="1227487"/>
    <lineage>
        <taxon>Archaea</taxon>
        <taxon>Methanobacteriati</taxon>
        <taxon>Methanobacteriota</taxon>
        <taxon>Stenosarchaea group</taxon>
        <taxon>Halobacteria</taxon>
        <taxon>Halobacteriales</taxon>
        <taxon>Haloferacaceae</taxon>
        <taxon>Halogeometricum</taxon>
    </lineage>
</organism>
<proteinExistence type="predicted"/>
<keyword evidence="2" id="KW-1185">Reference proteome</keyword>
<evidence type="ECO:0000313" key="1">
    <source>
        <dbReference type="EMBL" id="ELZ27026.1"/>
    </source>
</evidence>
<name>M0CUW4_HALPD</name>
<comment type="caution">
    <text evidence="1">The sequence shown here is derived from an EMBL/GenBank/DDBJ whole genome shotgun (WGS) entry which is preliminary data.</text>
</comment>
<dbReference type="AlphaFoldDB" id="M0CUW4"/>
<gene>
    <name evidence="1" type="ORF">C474_16789</name>
</gene>
<dbReference type="Pfam" id="PF06224">
    <property type="entry name" value="AlkZ-like"/>
    <property type="match status" value="1"/>
</dbReference>
<dbReference type="eggNOG" id="arCOG11014">
    <property type="taxonomic scope" value="Archaea"/>
</dbReference>